<keyword evidence="5 7" id="KW-1133">Transmembrane helix</keyword>
<evidence type="ECO:0000256" key="7">
    <source>
        <dbReference type="SAM" id="Phobius"/>
    </source>
</evidence>
<gene>
    <name evidence="8" type="ORF">GCM10009754_77070</name>
</gene>
<feature type="transmembrane region" description="Helical" evidence="7">
    <location>
        <begin position="219"/>
        <end position="238"/>
    </location>
</feature>
<evidence type="ECO:0000256" key="6">
    <source>
        <dbReference type="ARBA" id="ARBA00023136"/>
    </source>
</evidence>
<evidence type="ECO:0000313" key="8">
    <source>
        <dbReference type="EMBL" id="GAA1987598.1"/>
    </source>
</evidence>
<keyword evidence="4 7" id="KW-0812">Transmembrane</keyword>
<proteinExistence type="inferred from homology"/>
<evidence type="ECO:0000256" key="4">
    <source>
        <dbReference type="ARBA" id="ARBA00022692"/>
    </source>
</evidence>
<feature type="transmembrane region" description="Helical" evidence="7">
    <location>
        <begin position="245"/>
        <end position="266"/>
    </location>
</feature>
<feature type="transmembrane region" description="Helical" evidence="7">
    <location>
        <begin position="51"/>
        <end position="72"/>
    </location>
</feature>
<accession>A0ABP5E0E5</accession>
<evidence type="ECO:0000256" key="3">
    <source>
        <dbReference type="ARBA" id="ARBA00022475"/>
    </source>
</evidence>
<dbReference type="RefSeq" id="WP_344430270.1">
    <property type="nucleotide sequence ID" value="NZ_BAAANN010000047.1"/>
</dbReference>
<dbReference type="PANTHER" id="PTHR43141">
    <property type="entry name" value="CYTOCHROME BD2 SUBUNIT II"/>
    <property type="match status" value="1"/>
</dbReference>
<keyword evidence="3" id="KW-1003">Cell membrane</keyword>
<name>A0ABP5E0E5_9PSEU</name>
<dbReference type="Proteomes" id="UP001501116">
    <property type="component" value="Unassembled WGS sequence"/>
</dbReference>
<organism evidence="8 9">
    <name type="scientific">Amycolatopsis minnesotensis</name>
    <dbReference type="NCBI Taxonomy" id="337894"/>
    <lineage>
        <taxon>Bacteria</taxon>
        <taxon>Bacillati</taxon>
        <taxon>Actinomycetota</taxon>
        <taxon>Actinomycetes</taxon>
        <taxon>Pseudonocardiales</taxon>
        <taxon>Pseudonocardiaceae</taxon>
        <taxon>Amycolatopsis</taxon>
    </lineage>
</organism>
<evidence type="ECO:0000256" key="5">
    <source>
        <dbReference type="ARBA" id="ARBA00022989"/>
    </source>
</evidence>
<sequence length="329" mass="34739">MVTFFWCVLGALIAGYFALAGNDYGTAILLRTLTRDEPERRRALGAIGPFFLANQVWLVAAVGVLFGAFPHLEGKLFAGAYLVVVLLLTGLVMVTAAVQLRSRRPDGERRAWDGLIVTGAVLTTGSWGLFVGNLVRGLPVEGRTVTELFDLHSVVWAAGFVALFSLQGAVFLAARGSDEIAARARRLARVLLPPVVSFVLVVTAWTALDQGAAIENPAAGIGTAALALVALLVTWLALAAHRPRTALLGCMVLATTPALAVGLLRYPRVLISTEHPGGGLTVAQSASAPETLDVLMVVTPPVLVLVAAVQGWTWLANRRRVGAASVLHF</sequence>
<comment type="caution">
    <text evidence="8">The sequence shown here is derived from an EMBL/GenBank/DDBJ whole genome shotgun (WGS) entry which is preliminary data.</text>
</comment>
<feature type="transmembrane region" description="Helical" evidence="7">
    <location>
        <begin position="186"/>
        <end position="207"/>
    </location>
</feature>
<dbReference type="PANTHER" id="PTHR43141:SF4">
    <property type="entry name" value="CYTOCHROME BD2 SUBUNIT II"/>
    <property type="match status" value="1"/>
</dbReference>
<dbReference type="Pfam" id="PF02322">
    <property type="entry name" value="Cyt_bd_oxida_II"/>
    <property type="match status" value="1"/>
</dbReference>
<evidence type="ECO:0000256" key="1">
    <source>
        <dbReference type="ARBA" id="ARBA00004651"/>
    </source>
</evidence>
<feature type="transmembrane region" description="Helical" evidence="7">
    <location>
        <begin position="78"/>
        <end position="100"/>
    </location>
</feature>
<comment type="subcellular location">
    <subcellularLocation>
        <location evidence="1">Cell membrane</location>
        <topology evidence="1">Multi-pass membrane protein</topology>
    </subcellularLocation>
</comment>
<evidence type="ECO:0000256" key="2">
    <source>
        <dbReference type="ARBA" id="ARBA00007543"/>
    </source>
</evidence>
<reference evidence="9" key="1">
    <citation type="journal article" date="2019" name="Int. J. Syst. Evol. Microbiol.">
        <title>The Global Catalogue of Microorganisms (GCM) 10K type strain sequencing project: providing services to taxonomists for standard genome sequencing and annotation.</title>
        <authorList>
            <consortium name="The Broad Institute Genomics Platform"/>
            <consortium name="The Broad Institute Genome Sequencing Center for Infectious Disease"/>
            <person name="Wu L."/>
            <person name="Ma J."/>
        </authorList>
    </citation>
    <scope>NUCLEOTIDE SEQUENCE [LARGE SCALE GENOMIC DNA]</scope>
    <source>
        <strain evidence="9">JCM 14545</strain>
    </source>
</reference>
<feature type="transmembrane region" description="Helical" evidence="7">
    <location>
        <begin position="294"/>
        <end position="315"/>
    </location>
</feature>
<dbReference type="EMBL" id="BAAANN010000047">
    <property type="protein sequence ID" value="GAA1987598.1"/>
    <property type="molecule type" value="Genomic_DNA"/>
</dbReference>
<evidence type="ECO:0000313" key="9">
    <source>
        <dbReference type="Proteomes" id="UP001501116"/>
    </source>
</evidence>
<feature type="transmembrane region" description="Helical" evidence="7">
    <location>
        <begin position="154"/>
        <end position="174"/>
    </location>
</feature>
<keyword evidence="6 7" id="KW-0472">Membrane</keyword>
<feature type="transmembrane region" description="Helical" evidence="7">
    <location>
        <begin position="112"/>
        <end position="134"/>
    </location>
</feature>
<dbReference type="InterPro" id="IPR003317">
    <property type="entry name" value="Cyt-d_oxidase_su2"/>
</dbReference>
<feature type="transmembrane region" description="Helical" evidence="7">
    <location>
        <begin position="6"/>
        <end position="30"/>
    </location>
</feature>
<keyword evidence="9" id="KW-1185">Reference proteome</keyword>
<protein>
    <submittedName>
        <fullName evidence="8">Cytochrome d ubiquinol oxidase subunit II</fullName>
    </submittedName>
</protein>
<comment type="similarity">
    <text evidence="2">Belongs to the cytochrome ubiquinol oxidase subunit 2 family.</text>
</comment>